<feature type="signal peptide" evidence="1">
    <location>
        <begin position="1"/>
        <end position="29"/>
    </location>
</feature>
<protein>
    <submittedName>
        <fullName evidence="2">Uncharacterized protein</fullName>
    </submittedName>
</protein>
<evidence type="ECO:0000313" key="2">
    <source>
        <dbReference type="EMBL" id="WOE75256.1"/>
    </source>
</evidence>
<keyword evidence="1" id="KW-0732">Signal</keyword>
<feature type="chain" id="PRO_5041714881" evidence="1">
    <location>
        <begin position="30"/>
        <end position="140"/>
    </location>
</feature>
<dbReference type="Proteomes" id="UP001302429">
    <property type="component" value="Chromosome"/>
</dbReference>
<dbReference type="AlphaFoldDB" id="A0AA97F7B1"/>
<name>A0AA97F7B1_9SPHN</name>
<organism evidence="2 3">
    <name type="scientific">Alterisphingorhabdus coralli</name>
    <dbReference type="NCBI Taxonomy" id="3071408"/>
    <lineage>
        <taxon>Bacteria</taxon>
        <taxon>Pseudomonadati</taxon>
        <taxon>Pseudomonadota</taxon>
        <taxon>Alphaproteobacteria</taxon>
        <taxon>Sphingomonadales</taxon>
        <taxon>Sphingomonadaceae</taxon>
        <taxon>Alterisphingorhabdus (ex Yan et al. 2024)</taxon>
    </lineage>
</organism>
<proteinExistence type="predicted"/>
<evidence type="ECO:0000313" key="3">
    <source>
        <dbReference type="Proteomes" id="UP001302429"/>
    </source>
</evidence>
<dbReference type="RefSeq" id="WP_317082005.1">
    <property type="nucleotide sequence ID" value="NZ_CP136594.1"/>
</dbReference>
<keyword evidence="3" id="KW-1185">Reference proteome</keyword>
<reference evidence="2 3" key="1">
    <citation type="submission" date="2023-10" db="EMBL/GenBank/DDBJ databases">
        <title>Complete genome sequence of a Sphingomonadaceae bacterium.</title>
        <authorList>
            <person name="Yan C."/>
        </authorList>
    </citation>
    <scope>NUCLEOTIDE SEQUENCE [LARGE SCALE GENOMIC DNA]</scope>
    <source>
        <strain evidence="2 3">SCSIO 66989</strain>
    </source>
</reference>
<dbReference type="EMBL" id="CP136594">
    <property type="protein sequence ID" value="WOE75256.1"/>
    <property type="molecule type" value="Genomic_DNA"/>
</dbReference>
<dbReference type="KEGG" id="acoa:RB602_00620"/>
<accession>A0AA97F7B1</accession>
<evidence type="ECO:0000256" key="1">
    <source>
        <dbReference type="SAM" id="SignalP"/>
    </source>
</evidence>
<gene>
    <name evidence="2" type="ORF">RB602_00620</name>
</gene>
<sequence length="140" mass="16578">MKKNIPLKQIATGALALTLIGVAAAPAMAGGRYHHRADYERTYHYDDDDEITVRGSRLPTAPNNDSNKFWLDYRTDVSEAERELDSDLRRATDEEDRREAWAEYYNELRDAKKDYAEEMTERGYIVRNFRPDRRRRYSRR</sequence>